<dbReference type="GO" id="GO:0005737">
    <property type="term" value="C:cytoplasm"/>
    <property type="evidence" value="ECO:0007669"/>
    <property type="project" value="TreeGrafter"/>
</dbReference>
<dbReference type="GO" id="GO:0016020">
    <property type="term" value="C:membrane"/>
    <property type="evidence" value="ECO:0007669"/>
    <property type="project" value="UniProtKB-SubCell"/>
</dbReference>
<dbReference type="InterPro" id="IPR036318">
    <property type="entry name" value="FAD-bd_PCMH-like_sf"/>
</dbReference>
<evidence type="ECO:0000256" key="1">
    <source>
        <dbReference type="ARBA" id="ARBA00001974"/>
    </source>
</evidence>
<dbReference type="FunFam" id="3.30.465.10:FF:000006">
    <property type="entry name" value="Delta(24)-sterol reductase"/>
    <property type="match status" value="1"/>
</dbReference>
<evidence type="ECO:0000256" key="6">
    <source>
        <dbReference type="ARBA" id="ARBA00023002"/>
    </source>
</evidence>
<accession>A0A8C1AEK7</accession>
<evidence type="ECO:0000259" key="11">
    <source>
        <dbReference type="PROSITE" id="PS51387"/>
    </source>
</evidence>
<keyword evidence="4 10" id="KW-0812">Transmembrane</keyword>
<dbReference type="SUPFAM" id="SSF56176">
    <property type="entry name" value="FAD-binding/transporter-associated domain-like"/>
    <property type="match status" value="1"/>
</dbReference>
<dbReference type="GO" id="GO:0050614">
    <property type="term" value="F:Delta24-sterol reductase activity"/>
    <property type="evidence" value="ECO:0007669"/>
    <property type="project" value="UniProtKB-EC"/>
</dbReference>
<organism evidence="12 13">
    <name type="scientific">Cyprinus carpio carpio</name>
    <dbReference type="NCBI Taxonomy" id="630221"/>
    <lineage>
        <taxon>Eukaryota</taxon>
        <taxon>Metazoa</taxon>
        <taxon>Chordata</taxon>
        <taxon>Craniata</taxon>
        <taxon>Vertebrata</taxon>
        <taxon>Euteleostomi</taxon>
        <taxon>Actinopterygii</taxon>
        <taxon>Neopterygii</taxon>
        <taxon>Teleostei</taxon>
        <taxon>Ostariophysi</taxon>
        <taxon>Cypriniformes</taxon>
        <taxon>Cyprinidae</taxon>
        <taxon>Cyprininae</taxon>
        <taxon>Cyprinus</taxon>
    </lineage>
</organism>
<dbReference type="EC" id="1.3.1.72" evidence="3"/>
<comment type="catalytic activity">
    <reaction evidence="9">
        <text>5alpha-cholest-8-en-3beta-ol + NADP(+) = zymosterol + NADPH + H(+)</text>
        <dbReference type="Rhea" id="RHEA:36399"/>
        <dbReference type="ChEBI" id="CHEBI:15378"/>
        <dbReference type="ChEBI" id="CHEBI:16608"/>
        <dbReference type="ChEBI" id="CHEBI:18252"/>
        <dbReference type="ChEBI" id="CHEBI:57783"/>
        <dbReference type="ChEBI" id="CHEBI:58349"/>
        <dbReference type="EC" id="1.3.1.72"/>
    </reaction>
    <physiologicalReaction direction="right-to-left" evidence="9">
        <dbReference type="Rhea" id="RHEA:36401"/>
    </physiologicalReaction>
</comment>
<dbReference type="Proteomes" id="UP001108240">
    <property type="component" value="Unplaced"/>
</dbReference>
<evidence type="ECO:0000256" key="8">
    <source>
        <dbReference type="ARBA" id="ARBA00051033"/>
    </source>
</evidence>
<keyword evidence="6" id="KW-0560">Oxidoreductase</keyword>
<keyword evidence="5 10" id="KW-1133">Transmembrane helix</keyword>
<evidence type="ECO:0000256" key="9">
    <source>
        <dbReference type="ARBA" id="ARBA00052927"/>
    </source>
</evidence>
<dbReference type="GeneTree" id="ENSGT00390000008338"/>
<dbReference type="AlphaFoldDB" id="A0A8C1AEK7"/>
<dbReference type="InterPro" id="IPR006094">
    <property type="entry name" value="Oxid_FAD_bind_N"/>
</dbReference>
<protein>
    <recommendedName>
        <fullName evidence="3">Delta(24)-sterol reductase</fullName>
        <ecNumber evidence="3">1.3.1.72</ecNumber>
    </recommendedName>
</protein>
<dbReference type="Ensembl" id="ENSCCRT00000018545.2">
    <property type="protein sequence ID" value="ENSCCRP00000017012.2"/>
    <property type="gene ID" value="ENSCCRG00000023789.2"/>
</dbReference>
<proteinExistence type="predicted"/>
<comment type="catalytic activity">
    <reaction evidence="8">
        <text>lanosterol + NADPH + H(+) = 24,25-dihydrolanosterol + NADP(+)</text>
        <dbReference type="Rhea" id="RHEA:33919"/>
        <dbReference type="ChEBI" id="CHEBI:15378"/>
        <dbReference type="ChEBI" id="CHEBI:16521"/>
        <dbReference type="ChEBI" id="CHEBI:28113"/>
        <dbReference type="ChEBI" id="CHEBI:57783"/>
        <dbReference type="ChEBI" id="CHEBI:58349"/>
    </reaction>
    <physiologicalReaction direction="left-to-right" evidence="8">
        <dbReference type="Rhea" id="RHEA:33920"/>
    </physiologicalReaction>
</comment>
<dbReference type="PANTHER" id="PTHR10801:SF0">
    <property type="entry name" value="DELTA(24)-STEROL REDUCTASE"/>
    <property type="match status" value="1"/>
</dbReference>
<evidence type="ECO:0000256" key="7">
    <source>
        <dbReference type="ARBA" id="ARBA00023136"/>
    </source>
</evidence>
<evidence type="ECO:0000256" key="10">
    <source>
        <dbReference type="SAM" id="Phobius"/>
    </source>
</evidence>
<dbReference type="GO" id="GO:0071949">
    <property type="term" value="F:FAD binding"/>
    <property type="evidence" value="ECO:0007669"/>
    <property type="project" value="InterPro"/>
</dbReference>
<dbReference type="Pfam" id="PF01565">
    <property type="entry name" value="FAD_binding_4"/>
    <property type="match status" value="1"/>
</dbReference>
<dbReference type="PANTHER" id="PTHR10801">
    <property type="entry name" value="24-DEHYDROCHOLESTEROL REDUCTASE"/>
    <property type="match status" value="1"/>
</dbReference>
<dbReference type="GO" id="GO:0008202">
    <property type="term" value="P:steroid metabolic process"/>
    <property type="evidence" value="ECO:0007669"/>
    <property type="project" value="TreeGrafter"/>
</dbReference>
<comment type="subcellular location">
    <subcellularLocation>
        <location evidence="2">Membrane</location>
        <topology evidence="2">Single-pass membrane protein</topology>
    </subcellularLocation>
</comment>
<dbReference type="InterPro" id="IPR016166">
    <property type="entry name" value="FAD-bd_PCMH"/>
</dbReference>
<dbReference type="InterPro" id="IPR040165">
    <property type="entry name" value="Diminuto-like"/>
</dbReference>
<dbReference type="GO" id="GO:0000246">
    <property type="term" value="F:Delta24(24-1) sterol reductase activity"/>
    <property type="evidence" value="ECO:0007669"/>
    <property type="project" value="TreeGrafter"/>
</dbReference>
<dbReference type="Gene3D" id="3.30.465.10">
    <property type="match status" value="1"/>
</dbReference>
<dbReference type="PROSITE" id="PS51387">
    <property type="entry name" value="FAD_PCMH"/>
    <property type="match status" value="1"/>
</dbReference>
<evidence type="ECO:0000256" key="5">
    <source>
        <dbReference type="ARBA" id="ARBA00022989"/>
    </source>
</evidence>
<reference evidence="12" key="2">
    <citation type="submission" date="2025-09" db="UniProtKB">
        <authorList>
            <consortium name="Ensembl"/>
        </authorList>
    </citation>
    <scope>IDENTIFICATION</scope>
</reference>
<dbReference type="InterPro" id="IPR016169">
    <property type="entry name" value="FAD-bd_PCMH_sub2"/>
</dbReference>
<evidence type="ECO:0000313" key="13">
    <source>
        <dbReference type="Proteomes" id="UP001108240"/>
    </source>
</evidence>
<evidence type="ECO:0000256" key="4">
    <source>
        <dbReference type="ARBA" id="ARBA00022692"/>
    </source>
</evidence>
<reference evidence="12" key="1">
    <citation type="submission" date="2025-08" db="UniProtKB">
        <authorList>
            <consortium name="Ensembl"/>
        </authorList>
    </citation>
    <scope>IDENTIFICATION</scope>
</reference>
<feature type="transmembrane region" description="Helical" evidence="10">
    <location>
        <begin position="32"/>
        <end position="52"/>
    </location>
</feature>
<name>A0A8C1AEK7_CYPCA</name>
<evidence type="ECO:0000256" key="3">
    <source>
        <dbReference type="ARBA" id="ARBA00012405"/>
    </source>
</evidence>
<sequence>MDPLLYLGGLVVLFLVWIKVKGLEYVIVHQRWIFVCLFLLPLSVIFDVYYYLRAWIIFKMCSAPKQHDQRVRDIQRQVREWKKEGGKKHMCTGRPGWLTVSLRVGKYKKTHKNIMINMMDILEVDTKRQVVRVEPLANMGQVTALLNSIGWTLPVLPELDDLTVGGLVMGTGIESSSHIYGLFQHICVAFELVLADGSLVRCTEKENSDLFYAVPWSCGTLGFLVAAEIRIIPARKWVKLCYEPVRGLDAICKKFAEESANKENQFVEGLQYSRDEAVIMTGTMTDHAEPDKVIMNICNANLIDIIPFGNNPLFRYVFGWMVPPKISLLKLTQGETIRKLYEQHHVVQDMLVPMKHIKSAILRFHEDIHVYPLWLCPFVLPNQPGMVHPKGDEDELYVDIGAYGEPKVKHFEARSSTRQLEKFVRDVHGFQMLYADVYMERQEFWEMFDGTLYHKLRKQLNCEDAFPEVYDKICKNARH</sequence>
<feature type="domain" description="FAD-binding PCMH-type" evidence="11">
    <location>
        <begin position="60"/>
        <end position="234"/>
    </location>
</feature>
<evidence type="ECO:0000256" key="2">
    <source>
        <dbReference type="ARBA" id="ARBA00004167"/>
    </source>
</evidence>
<comment type="cofactor">
    <cofactor evidence="1">
        <name>FAD</name>
        <dbReference type="ChEBI" id="CHEBI:57692"/>
    </cofactor>
</comment>
<keyword evidence="7 10" id="KW-0472">Membrane</keyword>
<keyword evidence="13" id="KW-1185">Reference proteome</keyword>
<evidence type="ECO:0000313" key="12">
    <source>
        <dbReference type="Ensembl" id="ENSCCRP00000017012.2"/>
    </source>
</evidence>